<proteinExistence type="predicted"/>
<dbReference type="GO" id="GO:0045893">
    <property type="term" value="P:positive regulation of DNA-templated transcription"/>
    <property type="evidence" value="ECO:0007669"/>
    <property type="project" value="InterPro"/>
</dbReference>
<evidence type="ECO:0000256" key="5">
    <source>
        <dbReference type="ARBA" id="ARBA00023015"/>
    </source>
</evidence>
<protein>
    <recommendedName>
        <fullName evidence="11">Flagellar transcriptional regulator FlhC</fullName>
    </recommendedName>
</protein>
<keyword evidence="7" id="KW-0010">Activator</keyword>
<evidence type="ECO:0000313" key="9">
    <source>
        <dbReference type="EMBL" id="MBF1166301.1"/>
    </source>
</evidence>
<evidence type="ECO:0000256" key="7">
    <source>
        <dbReference type="ARBA" id="ARBA00023159"/>
    </source>
</evidence>
<evidence type="ECO:0008006" key="11">
    <source>
        <dbReference type="Google" id="ProtNLM"/>
    </source>
</evidence>
<dbReference type="GO" id="GO:0003677">
    <property type="term" value="F:DNA binding"/>
    <property type="evidence" value="ECO:0007669"/>
    <property type="project" value="UniProtKB-KW"/>
</dbReference>
<dbReference type="InterPro" id="IPR007944">
    <property type="entry name" value="FlhC"/>
</dbReference>
<sequence length="212" mass="23399">MSTRGDRHLLAIQLAKQLAGLGARLKTIHCITGIPPRELQRLFFADPRTIPRGRAPDSTEWYHSANLILRTDACLIGAKYHQLRGQGLTAGEALVLAYRAYQAATLPPYRISLDRAFNLVSYIDGIWLARTPTLSILTCPGCGCELIAAIGTVARRGEACPFCKLIERFPMDHRIQASYPTHPAIESIERQQGLLALFHKLSLDAEGETPAK</sequence>
<dbReference type="GO" id="GO:0046872">
    <property type="term" value="F:metal ion binding"/>
    <property type="evidence" value="ECO:0007669"/>
    <property type="project" value="UniProtKB-KW"/>
</dbReference>
<comment type="caution">
    <text evidence="9">The sequence shown here is derived from an EMBL/GenBank/DDBJ whole genome shotgun (WGS) entry which is preliminary data.</text>
</comment>
<dbReference type="EMBL" id="JABZMI010000410">
    <property type="protein sequence ID" value="MBF1166301.1"/>
    <property type="molecule type" value="Genomic_DNA"/>
</dbReference>
<evidence type="ECO:0000256" key="8">
    <source>
        <dbReference type="ARBA" id="ARBA00023163"/>
    </source>
</evidence>
<dbReference type="GO" id="GO:1902208">
    <property type="term" value="P:regulation of bacterial-type flagellum assembly"/>
    <property type="evidence" value="ECO:0007669"/>
    <property type="project" value="InterPro"/>
</dbReference>
<organism evidence="9 10">
    <name type="scientific">Dechloromonas agitata</name>
    <dbReference type="NCBI Taxonomy" id="73030"/>
    <lineage>
        <taxon>Bacteria</taxon>
        <taxon>Pseudomonadati</taxon>
        <taxon>Pseudomonadota</taxon>
        <taxon>Betaproteobacteria</taxon>
        <taxon>Rhodocyclales</taxon>
        <taxon>Azonexaceae</taxon>
        <taxon>Dechloromonas</taxon>
    </lineage>
</organism>
<dbReference type="AlphaFoldDB" id="A0A930BVZ0"/>
<keyword evidence="2" id="KW-0479">Metal-binding</keyword>
<gene>
    <name evidence="9" type="ORF">HXL68_14835</name>
</gene>
<reference evidence="9" key="1">
    <citation type="submission" date="2020-04" db="EMBL/GenBank/DDBJ databases">
        <title>Deep metagenomics examines the oral microbiome during advanced dental caries in children, revealing novel taxa and co-occurrences with host molecules.</title>
        <authorList>
            <person name="Baker J.L."/>
            <person name="Morton J.T."/>
            <person name="Dinis M."/>
            <person name="Alvarez R."/>
            <person name="Tran N.C."/>
            <person name="Knight R."/>
            <person name="Edlund A."/>
        </authorList>
    </citation>
    <scope>NUCLEOTIDE SEQUENCE</scope>
    <source>
        <strain evidence="9">JCVI_32_bin.24</strain>
    </source>
</reference>
<dbReference type="Proteomes" id="UP000718593">
    <property type="component" value="Unassembled WGS sequence"/>
</dbReference>
<keyword evidence="8" id="KW-0804">Transcription</keyword>
<evidence type="ECO:0000256" key="2">
    <source>
        <dbReference type="ARBA" id="ARBA00022723"/>
    </source>
</evidence>
<keyword evidence="3" id="KW-1005">Bacterial flagellum biogenesis</keyword>
<evidence type="ECO:0000256" key="1">
    <source>
        <dbReference type="ARBA" id="ARBA00022490"/>
    </source>
</evidence>
<evidence type="ECO:0000313" key="10">
    <source>
        <dbReference type="Proteomes" id="UP000718593"/>
    </source>
</evidence>
<keyword evidence="4" id="KW-0862">Zinc</keyword>
<keyword evidence="1" id="KW-0963">Cytoplasm</keyword>
<evidence type="ECO:0000256" key="6">
    <source>
        <dbReference type="ARBA" id="ARBA00023125"/>
    </source>
</evidence>
<dbReference type="GO" id="GO:0044781">
    <property type="term" value="P:bacterial-type flagellum organization"/>
    <property type="evidence" value="ECO:0007669"/>
    <property type="project" value="UniProtKB-KW"/>
</dbReference>
<name>A0A930BVZ0_9RHOO</name>
<dbReference type="SUPFAM" id="SSF160930">
    <property type="entry name" value="FlhC-like"/>
    <property type="match status" value="1"/>
</dbReference>
<accession>A0A930BVZ0</accession>
<keyword evidence="6" id="KW-0238">DNA-binding</keyword>
<evidence type="ECO:0000256" key="4">
    <source>
        <dbReference type="ARBA" id="ARBA00022833"/>
    </source>
</evidence>
<keyword evidence="5" id="KW-0805">Transcription regulation</keyword>
<dbReference type="Pfam" id="PF05280">
    <property type="entry name" value="FlhC"/>
    <property type="match status" value="1"/>
</dbReference>
<evidence type="ECO:0000256" key="3">
    <source>
        <dbReference type="ARBA" id="ARBA00022795"/>
    </source>
</evidence>